<accession>A0AA51N8E7</accession>
<dbReference type="GO" id="GO:0051536">
    <property type="term" value="F:iron-sulfur cluster binding"/>
    <property type="evidence" value="ECO:0007669"/>
    <property type="project" value="UniProtKB-KW"/>
</dbReference>
<dbReference type="InterPro" id="IPR058240">
    <property type="entry name" value="rSAM_sf"/>
</dbReference>
<dbReference type="Gene3D" id="3.80.30.30">
    <property type="match status" value="1"/>
</dbReference>
<organism evidence="5 6">
    <name type="scientific">Marivirga arenosa</name>
    <dbReference type="NCBI Taxonomy" id="3059076"/>
    <lineage>
        <taxon>Bacteria</taxon>
        <taxon>Pseudomonadati</taxon>
        <taxon>Bacteroidota</taxon>
        <taxon>Cytophagia</taxon>
        <taxon>Cytophagales</taxon>
        <taxon>Marivirgaceae</taxon>
        <taxon>Marivirga</taxon>
    </lineage>
</organism>
<dbReference type="SFLD" id="SFLDS00029">
    <property type="entry name" value="Radical_SAM"/>
    <property type="match status" value="1"/>
</dbReference>
<dbReference type="GO" id="GO:0046872">
    <property type="term" value="F:metal ion binding"/>
    <property type="evidence" value="ECO:0007669"/>
    <property type="project" value="UniProtKB-KW"/>
</dbReference>
<reference evidence="5" key="1">
    <citation type="submission" date="2023-08" db="EMBL/GenBank/DDBJ databases">
        <title>Comparative genomics and taxonomic characterization of three novel marine species of genus Marivirga.</title>
        <authorList>
            <person name="Muhammad N."/>
            <person name="Kim S.-G."/>
        </authorList>
    </citation>
    <scope>NUCLEOTIDE SEQUENCE [LARGE SCALE GENOMIC DNA]</scope>
    <source>
        <strain evidence="5">ABR2-2</strain>
    </source>
</reference>
<dbReference type="InterPro" id="IPR007197">
    <property type="entry name" value="rSAM"/>
</dbReference>
<gene>
    <name evidence="5" type="ORF">QYS48_30115</name>
</gene>
<dbReference type="InterPro" id="IPR040086">
    <property type="entry name" value="MJ0683-like"/>
</dbReference>
<dbReference type="SMART" id="SM00729">
    <property type="entry name" value="Elp3"/>
    <property type="match status" value="1"/>
</dbReference>
<keyword evidence="6" id="KW-1185">Reference proteome</keyword>
<proteinExistence type="predicted"/>
<sequence length="352" mass="40426">MKSDQNIKGRGAQHKLSNSYLKQEFTTEWDEGIDEYTHLEKPKTQIFYEYPKKIINKVSSPDVGMEYSINPYQGCEHGCVYCYARNSHEYWGWDAGLDFESKIIVKKNAPSLLEKELLHKNWKVKPIVLSGNTDCYQPIEKKLRITRSLLQVLAKYRHPVGIITKNVAVLDDLDILIDLAKDNLIRVIFSITSLDEKLRSVLEPRTASAAKKLNAIKVLSESGIPVSVMNAPIIPGLNHHEIPEIIKRSAEHGAIDAGYTVVRLNGRIAEIFKKWLENYFPDRFEKVWHQIQNLHNGNVNDSNWGQRMKGNGNESDIIKQLFYMAKRKHMNSTQKIELNTNAFRRGGAYTLF</sequence>
<dbReference type="InterPro" id="IPR006638">
    <property type="entry name" value="Elp3/MiaA/NifB-like_rSAM"/>
</dbReference>
<keyword evidence="3" id="KW-0411">Iron-sulfur</keyword>
<evidence type="ECO:0000313" key="5">
    <source>
        <dbReference type="EMBL" id="WMN07859.1"/>
    </source>
</evidence>
<dbReference type="GO" id="GO:0003824">
    <property type="term" value="F:catalytic activity"/>
    <property type="evidence" value="ECO:0007669"/>
    <property type="project" value="InterPro"/>
</dbReference>
<evidence type="ECO:0000259" key="4">
    <source>
        <dbReference type="SMART" id="SM00729"/>
    </source>
</evidence>
<dbReference type="PANTHER" id="PTHR43432:SF3">
    <property type="entry name" value="SLR0285 PROTEIN"/>
    <property type="match status" value="1"/>
</dbReference>
<dbReference type="Proteomes" id="UP001244443">
    <property type="component" value="Chromosome"/>
</dbReference>
<dbReference type="RefSeq" id="WP_308358146.1">
    <property type="nucleotide sequence ID" value="NZ_CP129970.2"/>
</dbReference>
<dbReference type="SFLD" id="SFLDG01084">
    <property type="entry name" value="Uncharacterised_Radical_SAM_Su"/>
    <property type="match status" value="1"/>
</dbReference>
<keyword evidence="2" id="KW-0408">Iron</keyword>
<dbReference type="AlphaFoldDB" id="A0AA51N8E7"/>
<evidence type="ECO:0000313" key="6">
    <source>
        <dbReference type="Proteomes" id="UP001244443"/>
    </source>
</evidence>
<evidence type="ECO:0000256" key="3">
    <source>
        <dbReference type="ARBA" id="ARBA00023014"/>
    </source>
</evidence>
<keyword evidence="1" id="KW-0479">Metal-binding</keyword>
<name>A0AA51N8E7_9BACT</name>
<dbReference type="PANTHER" id="PTHR43432">
    <property type="entry name" value="SLR0285 PROTEIN"/>
    <property type="match status" value="1"/>
</dbReference>
<dbReference type="SUPFAM" id="SSF102114">
    <property type="entry name" value="Radical SAM enzymes"/>
    <property type="match status" value="1"/>
</dbReference>
<dbReference type="NCBIfam" id="NF033668">
    <property type="entry name" value="rSAM_PA0069"/>
    <property type="match status" value="1"/>
</dbReference>
<feature type="domain" description="Elp3/MiaA/NifB-like radical SAM core" evidence="4">
    <location>
        <begin position="63"/>
        <end position="290"/>
    </location>
</feature>
<protein>
    <submittedName>
        <fullName evidence="5">PA0069 family radical SAM protein</fullName>
    </submittedName>
</protein>
<evidence type="ECO:0000256" key="1">
    <source>
        <dbReference type="ARBA" id="ARBA00022723"/>
    </source>
</evidence>
<dbReference type="EMBL" id="CP129970">
    <property type="protein sequence ID" value="WMN07859.1"/>
    <property type="molecule type" value="Genomic_DNA"/>
</dbReference>
<dbReference type="Pfam" id="PF04055">
    <property type="entry name" value="Radical_SAM"/>
    <property type="match status" value="1"/>
</dbReference>
<evidence type="ECO:0000256" key="2">
    <source>
        <dbReference type="ARBA" id="ARBA00023004"/>
    </source>
</evidence>